<comment type="similarity">
    <text evidence="4">Belongs to the PhyH family.</text>
</comment>
<evidence type="ECO:0000256" key="3">
    <source>
        <dbReference type="ARBA" id="ARBA00004872"/>
    </source>
</evidence>
<comment type="catalytic activity">
    <reaction evidence="17">
        <text>phytanoyl-CoA + 2-oxoglutarate + O2 = 2-hydroxyphytanoyl-CoA + succinate + CO2</text>
        <dbReference type="Rhea" id="RHEA:16065"/>
        <dbReference type="ChEBI" id="CHEBI:15379"/>
        <dbReference type="ChEBI" id="CHEBI:16526"/>
        <dbReference type="ChEBI" id="CHEBI:16810"/>
        <dbReference type="ChEBI" id="CHEBI:30031"/>
        <dbReference type="ChEBI" id="CHEBI:57334"/>
        <dbReference type="ChEBI" id="CHEBI:57391"/>
        <dbReference type="EC" id="1.14.11.18"/>
    </reaction>
    <physiologicalReaction direction="left-to-right" evidence="17">
        <dbReference type="Rhea" id="RHEA:16066"/>
    </physiologicalReaction>
</comment>
<evidence type="ECO:0000256" key="21">
    <source>
        <dbReference type="ARBA" id="ARBA00051373"/>
    </source>
</evidence>
<evidence type="ECO:0000256" key="11">
    <source>
        <dbReference type="ARBA" id="ARBA00034921"/>
    </source>
</evidence>
<evidence type="ECO:0000256" key="15">
    <source>
        <dbReference type="ARBA" id="ARBA00050601"/>
    </source>
</evidence>
<sequence length="378" mass="43376">MSRAAERLRLLTAQLDRPWAQIVSFYPALNMRRPRCPTAALRHAGAPLAGLKWRREPLLEAPPVFLTSEPSSAAALRSSFPRRFRYTSDTGVLSPEQRLFYEQNGFILIKNLVSEEDIDRFRKEFERLCREEVKIPGLVMMRDVAILKSEFVADQKAVSKIQDFQEDPELFRYCTLPQILKYVECFTGANIMAMHTMLINKPPDAGKKTSRHPMHQDLHYFPFRPVDKIVCAWTAMEKVNRENGCLVVLPGTHTGTLQEHDYPEWEGGVNKMYHGVRNYDPQHPRVHLEMEKGDTVFFHPLLIHGSGMNQTQGFRKAISCHYASADCYYIDVKGTTQENIEKEVGELAARKYAVAGDLTFQDTWAFRGRLVQGERISL</sequence>
<keyword evidence="32" id="KW-1185">Reference proteome</keyword>
<evidence type="ECO:0000313" key="31">
    <source>
        <dbReference type="EMBL" id="TWW64465.1"/>
    </source>
</evidence>
<comment type="pathway">
    <text evidence="3">Lipid metabolism; fatty acid metabolism.</text>
</comment>
<dbReference type="Pfam" id="PF05721">
    <property type="entry name" value="PhyH"/>
    <property type="match status" value="1"/>
</dbReference>
<evidence type="ECO:0000256" key="18">
    <source>
        <dbReference type="ARBA" id="ARBA00051009"/>
    </source>
</evidence>
<evidence type="ECO:0000256" key="6">
    <source>
        <dbReference type="ARBA" id="ARBA00022896"/>
    </source>
</evidence>
<evidence type="ECO:0000256" key="1">
    <source>
        <dbReference type="ARBA" id="ARBA00001961"/>
    </source>
</evidence>
<comment type="catalytic activity">
    <reaction evidence="18">
        <text>dodecanoyl-CoA + 2-oxoglutarate + O2 = 2-hydroxydodecanoyl-CoA + succinate + CO2</text>
        <dbReference type="Rhea" id="RHEA:54628"/>
        <dbReference type="ChEBI" id="CHEBI:15379"/>
        <dbReference type="ChEBI" id="CHEBI:16526"/>
        <dbReference type="ChEBI" id="CHEBI:16810"/>
        <dbReference type="ChEBI" id="CHEBI:30031"/>
        <dbReference type="ChEBI" id="CHEBI:57375"/>
        <dbReference type="ChEBI" id="CHEBI:138299"/>
    </reaction>
    <physiologicalReaction direction="left-to-right" evidence="18">
        <dbReference type="Rhea" id="RHEA:54629"/>
    </physiologicalReaction>
</comment>
<evidence type="ECO:0000256" key="7">
    <source>
        <dbReference type="ARBA" id="ARBA00022964"/>
    </source>
</evidence>
<evidence type="ECO:0000256" key="23">
    <source>
        <dbReference type="ARBA" id="ARBA00051796"/>
    </source>
</evidence>
<dbReference type="InterPro" id="IPR008775">
    <property type="entry name" value="Phytyl_CoA_dOase-like"/>
</dbReference>
<reference evidence="31 32" key="1">
    <citation type="submission" date="2019-04" db="EMBL/GenBank/DDBJ databases">
        <title>Chromosome genome assembly for Takifugu flavidus.</title>
        <authorList>
            <person name="Xiao S."/>
        </authorList>
    </citation>
    <scope>NUCLEOTIDE SEQUENCE [LARGE SCALE GENOMIC DNA]</scope>
    <source>
        <strain evidence="31">HTHZ2018</strain>
        <tissue evidence="31">Muscle</tissue>
    </source>
</reference>
<evidence type="ECO:0000256" key="9">
    <source>
        <dbReference type="ARBA" id="ARBA00023004"/>
    </source>
</evidence>
<dbReference type="GO" id="GO:0001561">
    <property type="term" value="P:fatty acid alpha-oxidation"/>
    <property type="evidence" value="ECO:0007669"/>
    <property type="project" value="InterPro"/>
</dbReference>
<evidence type="ECO:0000256" key="19">
    <source>
        <dbReference type="ARBA" id="ARBA00051163"/>
    </source>
</evidence>
<comment type="catalytic activity">
    <reaction evidence="24">
        <text>3-methylnonanoyl-CoA + 2-oxoglutarate + O2 = 2-hydroxy-3-methylnonanoyl-CoA + succinate + CO2</text>
        <dbReference type="Rhea" id="RHEA:55180"/>
        <dbReference type="ChEBI" id="CHEBI:15379"/>
        <dbReference type="ChEBI" id="CHEBI:16526"/>
        <dbReference type="ChEBI" id="CHEBI:16810"/>
        <dbReference type="ChEBI" id="CHEBI:30031"/>
        <dbReference type="ChEBI" id="CHEBI:138633"/>
        <dbReference type="ChEBI" id="CHEBI:138634"/>
    </reaction>
    <physiologicalReaction direction="left-to-right" evidence="24">
        <dbReference type="Rhea" id="RHEA:55181"/>
    </physiologicalReaction>
</comment>
<dbReference type="GO" id="GO:0005777">
    <property type="term" value="C:peroxisome"/>
    <property type="evidence" value="ECO:0007669"/>
    <property type="project" value="UniProtKB-ARBA"/>
</dbReference>
<dbReference type="FunFam" id="2.60.120.620:FF:000012">
    <property type="entry name" value="Phytanoyl-CoA dioxygenase, peroxisomal"/>
    <property type="match status" value="1"/>
</dbReference>
<comment type="catalytic activity">
    <reaction evidence="25">
        <text>3-methylundecanoyl-CoA + 2-oxoglutarate + O2 = 2-hydroxy-3-methylundecanoyl-CoA + succinate + CO2</text>
        <dbReference type="Rhea" id="RHEA:55184"/>
        <dbReference type="ChEBI" id="CHEBI:15379"/>
        <dbReference type="ChEBI" id="CHEBI:16526"/>
        <dbReference type="ChEBI" id="CHEBI:16810"/>
        <dbReference type="ChEBI" id="CHEBI:30031"/>
        <dbReference type="ChEBI" id="CHEBI:84183"/>
        <dbReference type="ChEBI" id="CHEBI:138632"/>
    </reaction>
    <physiologicalReaction direction="left-to-right" evidence="25">
        <dbReference type="Rhea" id="RHEA:55185"/>
    </physiologicalReaction>
</comment>
<name>A0A5C6NBG8_9TELE</name>
<evidence type="ECO:0000256" key="29">
    <source>
        <dbReference type="ARBA" id="ARBA00053028"/>
    </source>
</evidence>
<dbReference type="EC" id="1.14.11.18" evidence="10"/>
<dbReference type="GO" id="GO:0048244">
    <property type="term" value="F:phytanoyl-CoA dioxygenase activity"/>
    <property type="evidence" value="ECO:0007669"/>
    <property type="project" value="UniProtKB-EC"/>
</dbReference>
<comment type="cofactor">
    <cofactor evidence="2">
        <name>Fe cation</name>
        <dbReference type="ChEBI" id="CHEBI:24875"/>
    </cofactor>
</comment>
<comment type="catalytic activity">
    <reaction evidence="15">
        <text>hexanoyl-CoA + 2-oxoglutarate + O2 = 2-hydroxyhexanoyl-CoA + succinate + CO2</text>
        <dbReference type="Rhea" id="RHEA:55172"/>
        <dbReference type="ChEBI" id="CHEBI:15379"/>
        <dbReference type="ChEBI" id="CHEBI:16526"/>
        <dbReference type="ChEBI" id="CHEBI:16810"/>
        <dbReference type="ChEBI" id="CHEBI:30031"/>
        <dbReference type="ChEBI" id="CHEBI:62620"/>
        <dbReference type="ChEBI" id="CHEBI:138630"/>
    </reaction>
    <physiologicalReaction direction="left-to-right" evidence="15">
        <dbReference type="Rhea" id="RHEA:55173"/>
    </physiologicalReaction>
</comment>
<evidence type="ECO:0000256" key="10">
    <source>
        <dbReference type="ARBA" id="ARBA00034809"/>
    </source>
</evidence>
<proteinExistence type="inferred from homology"/>
<organism evidence="31 32">
    <name type="scientific">Takifugu flavidus</name>
    <name type="common">sansaifugu</name>
    <dbReference type="NCBI Taxonomy" id="433684"/>
    <lineage>
        <taxon>Eukaryota</taxon>
        <taxon>Metazoa</taxon>
        <taxon>Chordata</taxon>
        <taxon>Craniata</taxon>
        <taxon>Vertebrata</taxon>
        <taxon>Euteleostomi</taxon>
        <taxon>Actinopterygii</taxon>
        <taxon>Neopterygii</taxon>
        <taxon>Teleostei</taxon>
        <taxon>Neoteleostei</taxon>
        <taxon>Acanthomorphata</taxon>
        <taxon>Eupercaria</taxon>
        <taxon>Tetraodontiformes</taxon>
        <taxon>Tetradontoidea</taxon>
        <taxon>Tetraodontidae</taxon>
        <taxon>Takifugu</taxon>
    </lineage>
</organism>
<evidence type="ECO:0000256" key="28">
    <source>
        <dbReference type="ARBA" id="ARBA00052623"/>
    </source>
</evidence>
<comment type="caution">
    <text evidence="31">The sequence shown here is derived from an EMBL/GenBank/DDBJ whole genome shotgun (WGS) entry which is preliminary data.</text>
</comment>
<comment type="catalytic activity">
    <reaction evidence="19">
        <text>heptadecanoyl-CoA + 2-oxoglutarate + O2 = 2-hydroxyheptadecanoyl-CoA + succinate + CO2</text>
        <dbReference type="Rhea" id="RHEA:54616"/>
        <dbReference type="ChEBI" id="CHEBI:15379"/>
        <dbReference type="ChEBI" id="CHEBI:16526"/>
        <dbReference type="ChEBI" id="CHEBI:16810"/>
        <dbReference type="ChEBI" id="CHEBI:30031"/>
        <dbReference type="ChEBI" id="CHEBI:74307"/>
        <dbReference type="ChEBI" id="CHEBI:138297"/>
    </reaction>
    <physiologicalReaction direction="left-to-right" evidence="19">
        <dbReference type="Rhea" id="RHEA:54617"/>
    </physiologicalReaction>
</comment>
<comment type="catalytic activity">
    <reaction evidence="16">
        <text>decanoyl-CoA + 2-oxoglutarate + O2 = 2-hydroxydecanoyl-CoA + succinate + CO2</text>
        <dbReference type="Rhea" id="RHEA:54604"/>
        <dbReference type="ChEBI" id="CHEBI:15379"/>
        <dbReference type="ChEBI" id="CHEBI:16526"/>
        <dbReference type="ChEBI" id="CHEBI:16810"/>
        <dbReference type="ChEBI" id="CHEBI:30031"/>
        <dbReference type="ChEBI" id="CHEBI:61430"/>
        <dbReference type="ChEBI" id="CHEBI:138292"/>
    </reaction>
    <physiologicalReaction direction="left-to-right" evidence="16">
        <dbReference type="Rhea" id="RHEA:54605"/>
    </physiologicalReaction>
</comment>
<gene>
    <name evidence="31" type="ORF">D4764_22G0001120</name>
</gene>
<comment type="catalytic activity">
    <reaction evidence="22">
        <text>octadecanoyl-CoA + 2-oxoglutarate + O2 = 2-hydroxyoctadecanoyl-CoA + succinate + CO2</text>
        <dbReference type="Rhea" id="RHEA:54624"/>
        <dbReference type="ChEBI" id="CHEBI:15379"/>
        <dbReference type="ChEBI" id="CHEBI:16526"/>
        <dbReference type="ChEBI" id="CHEBI:16810"/>
        <dbReference type="ChEBI" id="CHEBI:30031"/>
        <dbReference type="ChEBI" id="CHEBI:57394"/>
        <dbReference type="ChEBI" id="CHEBI:74116"/>
    </reaction>
    <physiologicalReaction direction="left-to-right" evidence="22">
        <dbReference type="Rhea" id="RHEA:54625"/>
    </physiologicalReaction>
</comment>
<comment type="catalytic activity">
    <reaction evidence="14">
        <text>3-methylbutanoyl-CoA + 2-oxoglutarate + O2 = 2-hydroxy-3-methylbutanoyl-CoA + succinate + CO2</text>
        <dbReference type="Rhea" id="RHEA:54612"/>
        <dbReference type="ChEBI" id="CHEBI:15379"/>
        <dbReference type="ChEBI" id="CHEBI:16526"/>
        <dbReference type="ChEBI" id="CHEBI:16810"/>
        <dbReference type="ChEBI" id="CHEBI:30031"/>
        <dbReference type="ChEBI" id="CHEBI:57345"/>
        <dbReference type="ChEBI" id="CHEBI:138296"/>
    </reaction>
    <physiologicalReaction direction="left-to-right" evidence="14">
        <dbReference type="Rhea" id="RHEA:54613"/>
    </physiologicalReaction>
</comment>
<evidence type="ECO:0000256" key="13">
    <source>
        <dbReference type="ARBA" id="ARBA00050314"/>
    </source>
</evidence>
<evidence type="ECO:0000256" key="30">
    <source>
        <dbReference type="ARBA" id="ARBA00071213"/>
    </source>
</evidence>
<evidence type="ECO:0000256" key="24">
    <source>
        <dbReference type="ARBA" id="ARBA00051909"/>
    </source>
</evidence>
<evidence type="ECO:0000256" key="22">
    <source>
        <dbReference type="ARBA" id="ARBA00051765"/>
    </source>
</evidence>
<dbReference type="EMBL" id="RHFK02000015">
    <property type="protein sequence ID" value="TWW64465.1"/>
    <property type="molecule type" value="Genomic_DNA"/>
</dbReference>
<comment type="catalytic activity">
    <reaction evidence="26">
        <text>3-methyldodecanoyl-CoA + 2-oxoglutarate + O2 = 2-hydroxy-3-methyldodecanoyl-CoA + succinate + CO2</text>
        <dbReference type="Rhea" id="RHEA:55192"/>
        <dbReference type="ChEBI" id="CHEBI:15379"/>
        <dbReference type="ChEBI" id="CHEBI:16526"/>
        <dbReference type="ChEBI" id="CHEBI:16810"/>
        <dbReference type="ChEBI" id="CHEBI:30031"/>
        <dbReference type="ChEBI" id="CHEBI:138636"/>
        <dbReference type="ChEBI" id="CHEBI:138637"/>
    </reaction>
    <physiologicalReaction direction="left-to-right" evidence="26">
        <dbReference type="Rhea" id="RHEA:55193"/>
    </physiologicalReaction>
</comment>
<dbReference type="GO" id="GO:0031418">
    <property type="term" value="F:L-ascorbic acid binding"/>
    <property type="evidence" value="ECO:0007669"/>
    <property type="project" value="UniProtKB-KW"/>
</dbReference>
<protein>
    <recommendedName>
        <fullName evidence="30">Phytanoyl-CoA dioxygenase, peroxisomal</fullName>
        <ecNumber evidence="10">1.14.11.18</ecNumber>
    </recommendedName>
    <alternativeName>
        <fullName evidence="11">Phytanic acid oxidase</fullName>
    </alternativeName>
    <alternativeName>
        <fullName evidence="12">Phytanoyl-CoA alpha-hydroxylase</fullName>
    </alternativeName>
</protein>
<accession>A0A5C6NBG8</accession>
<dbReference type="SUPFAM" id="SSF51197">
    <property type="entry name" value="Clavaminate synthase-like"/>
    <property type="match status" value="1"/>
</dbReference>
<evidence type="ECO:0000256" key="8">
    <source>
        <dbReference type="ARBA" id="ARBA00023002"/>
    </source>
</evidence>
<evidence type="ECO:0000256" key="12">
    <source>
        <dbReference type="ARBA" id="ARBA00034924"/>
    </source>
</evidence>
<comment type="cofactor">
    <cofactor evidence="1">
        <name>L-ascorbate</name>
        <dbReference type="ChEBI" id="CHEBI:38290"/>
    </cofactor>
</comment>
<evidence type="ECO:0000256" key="2">
    <source>
        <dbReference type="ARBA" id="ARBA00001962"/>
    </source>
</evidence>
<dbReference type="InterPro" id="IPR047128">
    <property type="entry name" value="PhyH"/>
</dbReference>
<keyword evidence="8" id="KW-0560">Oxidoreductase</keyword>
<evidence type="ECO:0000313" key="32">
    <source>
        <dbReference type="Proteomes" id="UP000324091"/>
    </source>
</evidence>
<keyword evidence="6" id="KW-0847">Vitamin C</keyword>
<dbReference type="Proteomes" id="UP000324091">
    <property type="component" value="Chromosome 22"/>
</dbReference>
<comment type="catalytic activity">
    <reaction evidence="13">
        <text>tetradecanoyl-CoA + 2-oxoglutarate + O2 = 2-hydroxytetradecanoyl-CoA + succinate + CO2</text>
        <dbReference type="Rhea" id="RHEA:54632"/>
        <dbReference type="ChEBI" id="CHEBI:15379"/>
        <dbReference type="ChEBI" id="CHEBI:16526"/>
        <dbReference type="ChEBI" id="CHEBI:16810"/>
        <dbReference type="ChEBI" id="CHEBI:30031"/>
        <dbReference type="ChEBI" id="CHEBI:57385"/>
        <dbReference type="ChEBI" id="CHEBI:138300"/>
    </reaction>
    <physiologicalReaction direction="left-to-right" evidence="13">
        <dbReference type="Rhea" id="RHEA:54633"/>
    </physiologicalReaction>
</comment>
<keyword evidence="7 31" id="KW-0223">Dioxygenase</keyword>
<comment type="catalytic activity">
    <reaction evidence="28">
        <text>octanoyl-CoA + 2-oxoglutarate + O2 = 2-hydroxyoctanoyl-CoA + succinate + CO2</text>
        <dbReference type="Rhea" id="RHEA:54600"/>
        <dbReference type="ChEBI" id="CHEBI:15379"/>
        <dbReference type="ChEBI" id="CHEBI:16526"/>
        <dbReference type="ChEBI" id="CHEBI:16810"/>
        <dbReference type="ChEBI" id="CHEBI:30031"/>
        <dbReference type="ChEBI" id="CHEBI:57386"/>
        <dbReference type="ChEBI" id="CHEBI:138290"/>
    </reaction>
    <physiologicalReaction direction="left-to-right" evidence="28">
        <dbReference type="Rhea" id="RHEA:54601"/>
    </physiologicalReaction>
</comment>
<dbReference type="AlphaFoldDB" id="A0A5C6NBG8"/>
<comment type="catalytic activity">
    <reaction evidence="27">
        <text>butanoyl-CoA + 2-oxoglutarate + O2 = 2-hydroxybutanoyl-CoA + succinate + CO2</text>
        <dbReference type="Rhea" id="RHEA:55176"/>
        <dbReference type="ChEBI" id="CHEBI:15379"/>
        <dbReference type="ChEBI" id="CHEBI:16526"/>
        <dbReference type="ChEBI" id="CHEBI:16810"/>
        <dbReference type="ChEBI" id="CHEBI:30031"/>
        <dbReference type="ChEBI" id="CHEBI:57371"/>
        <dbReference type="ChEBI" id="CHEBI:138628"/>
    </reaction>
    <physiologicalReaction direction="left-to-right" evidence="27">
        <dbReference type="Rhea" id="RHEA:55177"/>
    </physiologicalReaction>
</comment>
<dbReference type="PANTHER" id="PTHR21308">
    <property type="entry name" value="PHYTANOYL-COA ALPHA-HYDROXYLASE"/>
    <property type="match status" value="1"/>
</dbReference>
<evidence type="ECO:0000256" key="20">
    <source>
        <dbReference type="ARBA" id="ARBA00051281"/>
    </source>
</evidence>
<evidence type="ECO:0000256" key="25">
    <source>
        <dbReference type="ARBA" id="ARBA00051952"/>
    </source>
</evidence>
<evidence type="ECO:0000256" key="16">
    <source>
        <dbReference type="ARBA" id="ARBA00050820"/>
    </source>
</evidence>
<dbReference type="PANTHER" id="PTHR21308:SF1">
    <property type="entry name" value="PHYTANOYL-COA DIOXYGENASE, PEROXISOMAL"/>
    <property type="match status" value="1"/>
</dbReference>
<evidence type="ECO:0000256" key="5">
    <source>
        <dbReference type="ARBA" id="ARBA00022723"/>
    </source>
</evidence>
<evidence type="ECO:0000256" key="27">
    <source>
        <dbReference type="ARBA" id="ARBA00052528"/>
    </source>
</evidence>
<comment type="catalytic activity">
    <reaction evidence="23">
        <text>3-methylhexadecanoyl-CoA + 2-oxoglutarate + O2 = 2-hydroxy-3-methylhexadecanoyl-CoA + succinate + CO2</text>
        <dbReference type="Rhea" id="RHEA:44000"/>
        <dbReference type="ChEBI" id="CHEBI:15379"/>
        <dbReference type="ChEBI" id="CHEBI:16526"/>
        <dbReference type="ChEBI" id="CHEBI:16810"/>
        <dbReference type="ChEBI" id="CHEBI:30031"/>
        <dbReference type="ChEBI" id="CHEBI:58784"/>
        <dbReference type="ChEBI" id="CHEBI:83969"/>
    </reaction>
    <physiologicalReaction direction="left-to-right" evidence="23">
        <dbReference type="Rhea" id="RHEA:44001"/>
    </physiologicalReaction>
</comment>
<keyword evidence="5" id="KW-0479">Metal-binding</keyword>
<keyword evidence="9" id="KW-0408">Iron</keyword>
<evidence type="ECO:0000256" key="17">
    <source>
        <dbReference type="ARBA" id="ARBA00050962"/>
    </source>
</evidence>
<evidence type="ECO:0000256" key="26">
    <source>
        <dbReference type="ARBA" id="ARBA00052152"/>
    </source>
</evidence>
<comment type="cofactor">
    <cofactor evidence="29">
        <name>ATP</name>
        <dbReference type="ChEBI" id="CHEBI:30616"/>
    </cofactor>
</comment>
<evidence type="ECO:0000256" key="4">
    <source>
        <dbReference type="ARBA" id="ARBA00005830"/>
    </source>
</evidence>
<evidence type="ECO:0000256" key="14">
    <source>
        <dbReference type="ARBA" id="ARBA00050439"/>
    </source>
</evidence>
<comment type="catalytic activity">
    <reaction evidence="21">
        <text>hexadecanoyl-CoA + 2-oxoglutarate + O2 = 2-hydroxyhexadecanoyl-CoA + succinate + CO2</text>
        <dbReference type="Rhea" id="RHEA:54596"/>
        <dbReference type="ChEBI" id="CHEBI:15379"/>
        <dbReference type="ChEBI" id="CHEBI:16526"/>
        <dbReference type="ChEBI" id="CHEBI:16810"/>
        <dbReference type="ChEBI" id="CHEBI:30031"/>
        <dbReference type="ChEBI" id="CHEBI:57379"/>
        <dbReference type="ChEBI" id="CHEBI:74115"/>
    </reaction>
    <physiologicalReaction direction="left-to-right" evidence="21">
        <dbReference type="Rhea" id="RHEA:54597"/>
    </physiologicalReaction>
</comment>
<dbReference type="Gene3D" id="2.60.120.620">
    <property type="entry name" value="q2cbj1_9rhob like domain"/>
    <property type="match status" value="1"/>
</dbReference>
<dbReference type="GO" id="GO:0046872">
    <property type="term" value="F:metal ion binding"/>
    <property type="evidence" value="ECO:0007669"/>
    <property type="project" value="UniProtKB-KW"/>
</dbReference>
<comment type="catalytic activity">
    <reaction evidence="20">
        <text>eicosanoyl-CoA + 2-oxoglutarate + O2 = 2-hydroxyeicosanoyl-CoA + succinate + CO2</text>
        <dbReference type="Rhea" id="RHEA:54620"/>
        <dbReference type="ChEBI" id="CHEBI:15379"/>
        <dbReference type="ChEBI" id="CHEBI:16526"/>
        <dbReference type="ChEBI" id="CHEBI:16810"/>
        <dbReference type="ChEBI" id="CHEBI:30031"/>
        <dbReference type="ChEBI" id="CHEBI:57380"/>
        <dbReference type="ChEBI" id="CHEBI:138298"/>
    </reaction>
    <physiologicalReaction direction="left-to-right" evidence="20">
        <dbReference type="Rhea" id="RHEA:54621"/>
    </physiologicalReaction>
</comment>